<evidence type="ECO:0000256" key="4">
    <source>
        <dbReference type="ARBA" id="ARBA00023315"/>
    </source>
</evidence>
<keyword evidence="2 5" id="KW-0808">Transferase</keyword>
<dbReference type="Proteomes" id="UP000238042">
    <property type="component" value="Unassembled WGS sequence"/>
</dbReference>
<proteinExistence type="inferred from homology"/>
<dbReference type="PANTHER" id="PTHR23416:SF23">
    <property type="entry name" value="ACETYLTRANSFERASE C18B11.09C-RELATED"/>
    <property type="match status" value="1"/>
</dbReference>
<keyword evidence="6" id="KW-1185">Reference proteome</keyword>
<comment type="caution">
    <text evidence="5">The sequence shown here is derived from an EMBL/GenBank/DDBJ whole genome shotgun (WGS) entry which is preliminary data.</text>
</comment>
<dbReference type="InterPro" id="IPR001451">
    <property type="entry name" value="Hexapep"/>
</dbReference>
<comment type="similarity">
    <text evidence="1">Belongs to the transferase hexapeptide repeat family.</text>
</comment>
<evidence type="ECO:0000256" key="2">
    <source>
        <dbReference type="ARBA" id="ARBA00022679"/>
    </source>
</evidence>
<keyword evidence="3" id="KW-0677">Repeat</keyword>
<dbReference type="RefSeq" id="WP_105246461.1">
    <property type="nucleotide sequence ID" value="NZ_PSZM01000034.1"/>
</dbReference>
<organism evidence="5 6">
    <name type="scientific">Apibacter adventoris</name>
    <dbReference type="NCBI Taxonomy" id="1679466"/>
    <lineage>
        <taxon>Bacteria</taxon>
        <taxon>Pseudomonadati</taxon>
        <taxon>Bacteroidota</taxon>
        <taxon>Flavobacteriia</taxon>
        <taxon>Flavobacteriales</taxon>
        <taxon>Weeksellaceae</taxon>
        <taxon>Apibacter</taxon>
    </lineage>
</organism>
<dbReference type="AlphaFoldDB" id="A0A2S8AEE2"/>
<reference evidence="5 6" key="1">
    <citation type="submission" date="2018-02" db="EMBL/GenBank/DDBJ databases">
        <title>Genome sequences of Apibacter spp., gut symbionts of Asian honey bees.</title>
        <authorList>
            <person name="Kwong W.K."/>
            <person name="Steele M.I."/>
            <person name="Moran N.A."/>
        </authorList>
    </citation>
    <scope>NUCLEOTIDE SEQUENCE [LARGE SCALE GENOMIC DNA]</scope>
    <source>
        <strain evidence="6">wkB301</strain>
    </source>
</reference>
<dbReference type="PROSITE" id="PS00101">
    <property type="entry name" value="HEXAPEP_TRANSFERASES"/>
    <property type="match status" value="1"/>
</dbReference>
<dbReference type="InterPro" id="IPR018357">
    <property type="entry name" value="Hexapep_transf_CS"/>
</dbReference>
<dbReference type="InterPro" id="IPR011004">
    <property type="entry name" value="Trimer_LpxA-like_sf"/>
</dbReference>
<dbReference type="EMBL" id="PSZM01000034">
    <property type="protein sequence ID" value="PQL93462.1"/>
    <property type="molecule type" value="Genomic_DNA"/>
</dbReference>
<name>A0A2S8AEE2_9FLAO</name>
<evidence type="ECO:0000256" key="1">
    <source>
        <dbReference type="ARBA" id="ARBA00007274"/>
    </source>
</evidence>
<evidence type="ECO:0000313" key="5">
    <source>
        <dbReference type="EMBL" id="PQL93462.1"/>
    </source>
</evidence>
<dbReference type="Gene3D" id="2.160.10.10">
    <property type="entry name" value="Hexapeptide repeat proteins"/>
    <property type="match status" value="1"/>
</dbReference>
<keyword evidence="4" id="KW-0012">Acyltransferase</keyword>
<sequence>MDIIERLHQGEMIRLDDPDYHKVQEQIDWVFAKTIELNKLPFGHALIREKINELLGIRIDETTTVCIPFYTDWGKNTTIGKEVFINMGCTFMDRGGITVEDRVLIGPKANIITENHPEDPELRRYVYSKPVHIKKGAWIGASATVLPGVTVGENAIVAAGAVVTKDVPDNTIVGGVPAKIIRKIKTK</sequence>
<evidence type="ECO:0000313" key="6">
    <source>
        <dbReference type="Proteomes" id="UP000238042"/>
    </source>
</evidence>
<dbReference type="CDD" id="cd03357">
    <property type="entry name" value="LbH_MAT_GAT"/>
    <property type="match status" value="1"/>
</dbReference>
<accession>A0A2S8AEE2</accession>
<dbReference type="OrthoDB" id="9812571at2"/>
<evidence type="ECO:0000256" key="3">
    <source>
        <dbReference type="ARBA" id="ARBA00022737"/>
    </source>
</evidence>
<dbReference type="Pfam" id="PF00132">
    <property type="entry name" value="Hexapep"/>
    <property type="match status" value="1"/>
</dbReference>
<dbReference type="PANTHER" id="PTHR23416">
    <property type="entry name" value="SIALIC ACID SYNTHASE-RELATED"/>
    <property type="match status" value="1"/>
</dbReference>
<protein>
    <submittedName>
        <fullName evidence="5">Acetyltransferase</fullName>
    </submittedName>
</protein>
<dbReference type="GO" id="GO:0008374">
    <property type="term" value="F:O-acyltransferase activity"/>
    <property type="evidence" value="ECO:0007669"/>
    <property type="project" value="TreeGrafter"/>
</dbReference>
<dbReference type="SUPFAM" id="SSF51161">
    <property type="entry name" value="Trimeric LpxA-like enzymes"/>
    <property type="match status" value="1"/>
</dbReference>
<gene>
    <name evidence="5" type="ORF">C4S77_04780</name>
</gene>
<dbReference type="InterPro" id="IPR051159">
    <property type="entry name" value="Hexapeptide_acetyltransf"/>
</dbReference>